<evidence type="ECO:0000256" key="1">
    <source>
        <dbReference type="SAM" id="MobiDB-lite"/>
    </source>
</evidence>
<reference evidence="2" key="1">
    <citation type="submission" date="2023-03" db="EMBL/GenBank/DDBJ databases">
        <title>Massive genome expansion in bonnet fungi (Mycena s.s.) driven by repeated elements and novel gene families across ecological guilds.</title>
        <authorList>
            <consortium name="Lawrence Berkeley National Laboratory"/>
            <person name="Harder C.B."/>
            <person name="Miyauchi S."/>
            <person name="Viragh M."/>
            <person name="Kuo A."/>
            <person name="Thoen E."/>
            <person name="Andreopoulos B."/>
            <person name="Lu D."/>
            <person name="Skrede I."/>
            <person name="Drula E."/>
            <person name="Henrissat B."/>
            <person name="Morin E."/>
            <person name="Kohler A."/>
            <person name="Barry K."/>
            <person name="LaButti K."/>
            <person name="Morin E."/>
            <person name="Salamov A."/>
            <person name="Lipzen A."/>
            <person name="Mereny Z."/>
            <person name="Hegedus B."/>
            <person name="Baldrian P."/>
            <person name="Stursova M."/>
            <person name="Weitz H."/>
            <person name="Taylor A."/>
            <person name="Grigoriev I.V."/>
            <person name="Nagy L.G."/>
            <person name="Martin F."/>
            <person name="Kauserud H."/>
        </authorList>
    </citation>
    <scope>NUCLEOTIDE SEQUENCE</scope>
    <source>
        <strain evidence="2">CBHHK067</strain>
    </source>
</reference>
<feature type="compositionally biased region" description="Low complexity" evidence="1">
    <location>
        <begin position="45"/>
        <end position="59"/>
    </location>
</feature>
<accession>A0AAD7BL33</accession>
<feature type="compositionally biased region" description="Basic and acidic residues" evidence="1">
    <location>
        <begin position="61"/>
        <end position="72"/>
    </location>
</feature>
<protein>
    <submittedName>
        <fullName evidence="2">Uncharacterized protein</fullName>
    </submittedName>
</protein>
<feature type="region of interest" description="Disordered" evidence="1">
    <location>
        <begin position="158"/>
        <end position="180"/>
    </location>
</feature>
<feature type="region of interest" description="Disordered" evidence="1">
    <location>
        <begin position="44"/>
        <end position="84"/>
    </location>
</feature>
<dbReference type="AlphaFoldDB" id="A0AAD7BL33"/>
<evidence type="ECO:0000313" key="3">
    <source>
        <dbReference type="Proteomes" id="UP001221757"/>
    </source>
</evidence>
<name>A0AAD7BL33_MYCRO</name>
<organism evidence="2 3">
    <name type="scientific">Mycena rosella</name>
    <name type="common">Pink bonnet</name>
    <name type="synonym">Agaricus rosellus</name>
    <dbReference type="NCBI Taxonomy" id="1033263"/>
    <lineage>
        <taxon>Eukaryota</taxon>
        <taxon>Fungi</taxon>
        <taxon>Dikarya</taxon>
        <taxon>Basidiomycota</taxon>
        <taxon>Agaricomycotina</taxon>
        <taxon>Agaricomycetes</taxon>
        <taxon>Agaricomycetidae</taxon>
        <taxon>Agaricales</taxon>
        <taxon>Marasmiineae</taxon>
        <taxon>Mycenaceae</taxon>
        <taxon>Mycena</taxon>
    </lineage>
</organism>
<dbReference type="EMBL" id="JARKIE010000627">
    <property type="protein sequence ID" value="KAJ7624003.1"/>
    <property type="molecule type" value="Genomic_DNA"/>
</dbReference>
<proteinExistence type="predicted"/>
<comment type="caution">
    <text evidence="2">The sequence shown here is derived from an EMBL/GenBank/DDBJ whole genome shotgun (WGS) entry which is preliminary data.</text>
</comment>
<keyword evidence="3" id="KW-1185">Reference proteome</keyword>
<gene>
    <name evidence="2" type="ORF">B0H17DRAFT_1151424</name>
</gene>
<evidence type="ECO:0000313" key="2">
    <source>
        <dbReference type="EMBL" id="KAJ7624003.1"/>
    </source>
</evidence>
<sequence length="197" mass="21705">MWRESGWQGARILDRIGAAEPGETHCWRTYGQSAGFSFRKRSIERSAASAHGHDAAGSGRSEGRDERKDERAGVPLIRGGSRPHPETAAIRREVGRKCGRGANRRGIGKGKKREAWARFRGRCRAGSREEATSRKAPADESWALRNERQAGRCSGTRCGGATGRGRRQAAGGGTTCQRDTNEPEFIRKSWKILFEVV</sequence>
<dbReference type="Proteomes" id="UP001221757">
    <property type="component" value="Unassembled WGS sequence"/>
</dbReference>